<gene>
    <name evidence="1" type="ORF">SAMN05192529_1466</name>
</gene>
<keyword evidence="2" id="KW-1185">Reference proteome</keyword>
<dbReference type="RefSeq" id="WP_091401585.1">
    <property type="nucleotide sequence ID" value="NZ_FNQY01000046.1"/>
</dbReference>
<proteinExistence type="predicted"/>
<name>A0A1H4D5V3_9BACT</name>
<dbReference type="EMBL" id="FNQY01000046">
    <property type="protein sequence ID" value="SEA68104.1"/>
    <property type="molecule type" value="Genomic_DNA"/>
</dbReference>
<organism evidence="1 2">
    <name type="scientific">Arachidicoccus rhizosphaerae</name>
    <dbReference type="NCBI Taxonomy" id="551991"/>
    <lineage>
        <taxon>Bacteria</taxon>
        <taxon>Pseudomonadati</taxon>
        <taxon>Bacteroidota</taxon>
        <taxon>Chitinophagia</taxon>
        <taxon>Chitinophagales</taxon>
        <taxon>Chitinophagaceae</taxon>
        <taxon>Arachidicoccus</taxon>
    </lineage>
</organism>
<dbReference type="STRING" id="551991.SAMN05192529_1466"/>
<accession>A0A1H4D5V3</accession>
<dbReference type="Proteomes" id="UP000199041">
    <property type="component" value="Unassembled WGS sequence"/>
</dbReference>
<sequence length="127" mass="14863">MEQSIIINFLKSFFTLFKAKIEEYKIVNKKIFGTVGWLNEEDRQDFVFKIDFDTLILSRVKSLCDFLYEMNLVNGDKIIVSENNLLEMLKKEGWSRIDAKEAVDGLCSLEVKMVDEGEETDSFFVHF</sequence>
<evidence type="ECO:0000313" key="2">
    <source>
        <dbReference type="Proteomes" id="UP000199041"/>
    </source>
</evidence>
<reference evidence="1 2" key="1">
    <citation type="submission" date="2016-10" db="EMBL/GenBank/DDBJ databases">
        <authorList>
            <person name="de Groot N.N."/>
        </authorList>
    </citation>
    <scope>NUCLEOTIDE SEQUENCE [LARGE SCALE GENOMIC DNA]</scope>
    <source>
        <strain evidence="1 2">Vu-144</strain>
    </source>
</reference>
<protein>
    <submittedName>
        <fullName evidence="1">Uncharacterized protein</fullName>
    </submittedName>
</protein>
<dbReference type="OrthoDB" id="7063466at2"/>
<evidence type="ECO:0000313" key="1">
    <source>
        <dbReference type="EMBL" id="SEA68104.1"/>
    </source>
</evidence>
<dbReference type="AlphaFoldDB" id="A0A1H4D5V3"/>